<organism evidence="2 3">
    <name type="scientific">Streptomyces platensis</name>
    <dbReference type="NCBI Taxonomy" id="58346"/>
    <lineage>
        <taxon>Bacteria</taxon>
        <taxon>Bacillati</taxon>
        <taxon>Actinomycetota</taxon>
        <taxon>Actinomycetes</taxon>
        <taxon>Kitasatosporales</taxon>
        <taxon>Streptomycetaceae</taxon>
        <taxon>Streptomyces</taxon>
    </lineage>
</organism>
<accession>A0ABX3Y0E7</accession>
<feature type="region of interest" description="Disordered" evidence="1">
    <location>
        <begin position="1"/>
        <end position="20"/>
    </location>
</feature>
<evidence type="ECO:0000256" key="1">
    <source>
        <dbReference type="SAM" id="MobiDB-lite"/>
    </source>
</evidence>
<comment type="caution">
    <text evidence="2">The sequence shown here is derived from an EMBL/GenBank/DDBJ whole genome shotgun (WGS) entry which is preliminary data.</text>
</comment>
<gene>
    <name evidence="2" type="ORF">BG653_02795</name>
</gene>
<evidence type="ECO:0000313" key="2">
    <source>
        <dbReference type="EMBL" id="OSY45770.1"/>
    </source>
</evidence>
<evidence type="ECO:0000313" key="3">
    <source>
        <dbReference type="Proteomes" id="UP000194225"/>
    </source>
</evidence>
<dbReference type="RefSeq" id="WP_280116714.1">
    <property type="nucleotide sequence ID" value="NZ_BAABSS010000053.1"/>
</dbReference>
<dbReference type="Proteomes" id="UP000194225">
    <property type="component" value="Unassembled WGS sequence"/>
</dbReference>
<reference evidence="2 3" key="1">
    <citation type="submission" date="2016-09" db="EMBL/GenBank/DDBJ databases">
        <title>Streptomyces platensis DSM40041, a candidate organism with high potential of specific P450 cytochromes.</title>
        <authorList>
            <person name="Grumaz C."/>
            <person name="Vainshtein Y."/>
            <person name="Kirstahler P."/>
            <person name="Sohn K."/>
        </authorList>
    </citation>
    <scope>NUCLEOTIDE SEQUENCE [LARGE SCALE GENOMIC DNA]</scope>
    <source>
        <strain evidence="2 3">DSM 40041</strain>
    </source>
</reference>
<dbReference type="EMBL" id="MIGA01000015">
    <property type="protein sequence ID" value="OSY45770.1"/>
    <property type="molecule type" value="Genomic_DNA"/>
</dbReference>
<sequence>MRTDTWASQRQRRGRPSRQPFVVIPERLSFTGQMAMSLGEAA</sequence>
<proteinExistence type="predicted"/>
<keyword evidence="3" id="KW-1185">Reference proteome</keyword>
<dbReference type="GeneID" id="90929154"/>
<protein>
    <submittedName>
        <fullName evidence="2">Uncharacterized protein</fullName>
    </submittedName>
</protein>
<name>A0ABX3Y0E7_STRPT</name>